<evidence type="ECO:0000313" key="4">
    <source>
        <dbReference type="Proteomes" id="UP000288805"/>
    </source>
</evidence>
<evidence type="ECO:0000313" key="3">
    <source>
        <dbReference type="EMBL" id="RVW92342.1"/>
    </source>
</evidence>
<name>A0A438I6M1_VITVI</name>
<organism evidence="3 4">
    <name type="scientific">Vitis vinifera</name>
    <name type="common">Grape</name>
    <dbReference type="NCBI Taxonomy" id="29760"/>
    <lineage>
        <taxon>Eukaryota</taxon>
        <taxon>Viridiplantae</taxon>
        <taxon>Streptophyta</taxon>
        <taxon>Embryophyta</taxon>
        <taxon>Tracheophyta</taxon>
        <taxon>Spermatophyta</taxon>
        <taxon>Magnoliopsida</taxon>
        <taxon>eudicotyledons</taxon>
        <taxon>Gunneridae</taxon>
        <taxon>Pentapetalae</taxon>
        <taxon>rosids</taxon>
        <taxon>Vitales</taxon>
        <taxon>Vitaceae</taxon>
        <taxon>Viteae</taxon>
        <taxon>Vitis</taxon>
    </lineage>
</organism>
<evidence type="ECO:0000256" key="1">
    <source>
        <dbReference type="SAM" id="MobiDB-lite"/>
    </source>
</evidence>
<feature type="region of interest" description="Disordered" evidence="1">
    <location>
        <begin position="505"/>
        <end position="524"/>
    </location>
</feature>
<proteinExistence type="predicted"/>
<comment type="caution">
    <text evidence="3">The sequence shown here is derived from an EMBL/GenBank/DDBJ whole genome shotgun (WGS) entry which is preliminary data.</text>
</comment>
<feature type="compositionally biased region" description="Basic and acidic residues" evidence="1">
    <location>
        <begin position="505"/>
        <end position="514"/>
    </location>
</feature>
<dbReference type="Proteomes" id="UP000288805">
    <property type="component" value="Unassembled WGS sequence"/>
</dbReference>
<dbReference type="PANTHER" id="PTHR34427:SF5">
    <property type="entry name" value="DUF4283 DOMAIN-CONTAINING PROTEIN"/>
    <property type="match status" value="1"/>
</dbReference>
<feature type="domain" description="DUF4283" evidence="2">
    <location>
        <begin position="345"/>
        <end position="428"/>
    </location>
</feature>
<feature type="region of interest" description="Disordered" evidence="1">
    <location>
        <begin position="613"/>
        <end position="647"/>
    </location>
</feature>
<dbReference type="Pfam" id="PF14111">
    <property type="entry name" value="DUF4283"/>
    <property type="match status" value="1"/>
</dbReference>
<protein>
    <recommendedName>
        <fullName evidence="2">DUF4283 domain-containing protein</fullName>
    </recommendedName>
</protein>
<dbReference type="AlphaFoldDB" id="A0A438I6M1"/>
<sequence length="647" mass="72064">MEVLDVLIRRAVEGGFLSGCSIRGGSRSTLNISHLFFADDIIVFCEASKEHLTHLSWILLWFEVASGLRINLAKSEIIPVGEVDEIEELAVVLGCRVGSLPSQYLGLPLGVPNRAPSMWDGVEERVRRRLVLWKRQYISKGGSPFIPFIVDVLSSAKYSIILSFGGRVEDGAIQLELVFSGKKLLTIFITGIESGKQSYTFFLFGEKGMAAFSEGEGAPNGGKSWFAVESKTFEISIEETRGKLRGVILERSKGFSSWIKFGEKSLSSLLEGVEEWCREESSSMSLRAWEEGGRKYRLECHSNAAGRKGERKGVIPDAVKVEKGELGEALWVHVGERDLTRREVQLSRCLVGCFGDSVEDVPPLSLLEEWAYESWSLKGGLKISRLGGALVLFEFEDKVEADWVLLRGSRSLQMREFFLQKWGPEVGCCRNGSHPKDVWVKVVGLPLHLWSREVFKSIGERCRGFIAVDEDTTFFSELYLWWENPPWFSEVVARSPWFNEERREVRDEGRRESRASGSVRGFQNGKSGLQAQASGIQVECGKGQGEAAGAGVAEGRRPSQVIWAIQTTGLGPVKIRGRLYKGKSDLGLSEDRFWAKSPLPVSFKKKSWGWASKPTSGMEFEERSSSARASSVPAKAEEGMDPELMVF</sequence>
<dbReference type="InterPro" id="IPR025558">
    <property type="entry name" value="DUF4283"/>
</dbReference>
<dbReference type="EMBL" id="QGNW01000138">
    <property type="protein sequence ID" value="RVW92342.1"/>
    <property type="molecule type" value="Genomic_DNA"/>
</dbReference>
<reference evidence="3 4" key="1">
    <citation type="journal article" date="2018" name="PLoS Genet.">
        <title>Population sequencing reveals clonal diversity and ancestral inbreeding in the grapevine cultivar Chardonnay.</title>
        <authorList>
            <person name="Roach M.J."/>
            <person name="Johnson D.L."/>
            <person name="Bohlmann J."/>
            <person name="van Vuuren H.J."/>
            <person name="Jones S.J."/>
            <person name="Pretorius I.S."/>
            <person name="Schmidt S.A."/>
            <person name="Borneman A.R."/>
        </authorList>
    </citation>
    <scope>NUCLEOTIDE SEQUENCE [LARGE SCALE GENOMIC DNA]</scope>
    <source>
        <strain evidence="4">cv. Chardonnay</strain>
        <tissue evidence="3">Leaf</tissue>
    </source>
</reference>
<gene>
    <name evidence="3" type="ORF">CK203_032429</name>
</gene>
<dbReference type="PANTHER" id="PTHR34427">
    <property type="entry name" value="DUF4283 DOMAIN PROTEIN"/>
    <property type="match status" value="1"/>
</dbReference>
<evidence type="ECO:0000259" key="2">
    <source>
        <dbReference type="Pfam" id="PF14111"/>
    </source>
</evidence>
<accession>A0A438I6M1</accession>